<feature type="region of interest" description="Disordered" evidence="1">
    <location>
        <begin position="38"/>
        <end position="57"/>
    </location>
</feature>
<keyword evidence="3" id="KW-1185">Reference proteome</keyword>
<accession>A0A8S9XXJ7</accession>
<evidence type="ECO:0000313" key="3">
    <source>
        <dbReference type="Proteomes" id="UP000466442"/>
    </source>
</evidence>
<evidence type="ECO:0000256" key="1">
    <source>
        <dbReference type="SAM" id="MobiDB-lite"/>
    </source>
</evidence>
<evidence type="ECO:0000313" key="2">
    <source>
        <dbReference type="EMBL" id="KAF6213259.1"/>
    </source>
</evidence>
<gene>
    <name evidence="2" type="ORF">GE061_010977</name>
</gene>
<reference evidence="2" key="1">
    <citation type="journal article" date="2021" name="Mol. Ecol. Resour.">
        <title>Apolygus lucorum genome provides insights into omnivorousness and mesophyll feeding.</title>
        <authorList>
            <person name="Liu Y."/>
            <person name="Liu H."/>
            <person name="Wang H."/>
            <person name="Huang T."/>
            <person name="Liu B."/>
            <person name="Yang B."/>
            <person name="Yin L."/>
            <person name="Li B."/>
            <person name="Zhang Y."/>
            <person name="Zhang S."/>
            <person name="Jiang F."/>
            <person name="Zhang X."/>
            <person name="Ren Y."/>
            <person name="Wang B."/>
            <person name="Wang S."/>
            <person name="Lu Y."/>
            <person name="Wu K."/>
            <person name="Fan W."/>
            <person name="Wang G."/>
        </authorList>
    </citation>
    <scope>NUCLEOTIDE SEQUENCE</scope>
    <source>
        <strain evidence="2">12Hb</strain>
    </source>
</reference>
<dbReference type="Proteomes" id="UP000466442">
    <property type="component" value="Unassembled WGS sequence"/>
</dbReference>
<comment type="caution">
    <text evidence="2">The sequence shown here is derived from an EMBL/GenBank/DDBJ whole genome shotgun (WGS) entry which is preliminary data.</text>
</comment>
<dbReference type="EMBL" id="WIXP02000003">
    <property type="protein sequence ID" value="KAF6213259.1"/>
    <property type="molecule type" value="Genomic_DNA"/>
</dbReference>
<dbReference type="AlphaFoldDB" id="A0A8S9XXJ7"/>
<sequence length="57" mass="6563">SSSASQFLFLIESWVRRRLKMMDAFARFVGYPGLQPKRMSSSFSPNVTSETGRKECR</sequence>
<feature type="compositionally biased region" description="Polar residues" evidence="1">
    <location>
        <begin position="38"/>
        <end position="50"/>
    </location>
</feature>
<organism evidence="2 3">
    <name type="scientific">Apolygus lucorum</name>
    <name type="common">Small green plant bug</name>
    <name type="synonym">Lygocoris lucorum</name>
    <dbReference type="NCBI Taxonomy" id="248454"/>
    <lineage>
        <taxon>Eukaryota</taxon>
        <taxon>Metazoa</taxon>
        <taxon>Ecdysozoa</taxon>
        <taxon>Arthropoda</taxon>
        <taxon>Hexapoda</taxon>
        <taxon>Insecta</taxon>
        <taxon>Pterygota</taxon>
        <taxon>Neoptera</taxon>
        <taxon>Paraneoptera</taxon>
        <taxon>Hemiptera</taxon>
        <taxon>Heteroptera</taxon>
        <taxon>Panheteroptera</taxon>
        <taxon>Cimicomorpha</taxon>
        <taxon>Miridae</taxon>
        <taxon>Mirini</taxon>
        <taxon>Apolygus</taxon>
    </lineage>
</organism>
<proteinExistence type="predicted"/>
<protein>
    <submittedName>
        <fullName evidence="2">Uncharacterized protein</fullName>
    </submittedName>
</protein>
<name>A0A8S9XXJ7_APOLU</name>
<feature type="non-terminal residue" evidence="2">
    <location>
        <position position="1"/>
    </location>
</feature>